<organism evidence="1 2">
    <name type="scientific">Sclerotinia sclerotiorum (strain ATCC 18683 / 1980 / Ss-1)</name>
    <name type="common">White mold</name>
    <name type="synonym">Whetzelinia sclerotiorum</name>
    <dbReference type="NCBI Taxonomy" id="665079"/>
    <lineage>
        <taxon>Eukaryota</taxon>
        <taxon>Fungi</taxon>
        <taxon>Dikarya</taxon>
        <taxon>Ascomycota</taxon>
        <taxon>Pezizomycotina</taxon>
        <taxon>Leotiomycetes</taxon>
        <taxon>Helotiales</taxon>
        <taxon>Sclerotiniaceae</taxon>
        <taxon>Sclerotinia</taxon>
    </lineage>
</organism>
<dbReference type="VEuPathDB" id="FungiDB:sscle_01g005900"/>
<evidence type="ECO:0000313" key="1">
    <source>
        <dbReference type="EMBL" id="APA05820.1"/>
    </source>
</evidence>
<gene>
    <name evidence="1" type="ORF">sscle_01g005900</name>
</gene>
<name>A0A1D9PT30_SCLS1</name>
<evidence type="ECO:0000313" key="2">
    <source>
        <dbReference type="Proteomes" id="UP000177798"/>
    </source>
</evidence>
<accession>A0A1D9PT30</accession>
<dbReference type="AlphaFoldDB" id="A0A1D9PT30"/>
<dbReference type="Proteomes" id="UP000177798">
    <property type="component" value="Chromosome 1"/>
</dbReference>
<protein>
    <submittedName>
        <fullName evidence="1">Uncharacterized protein</fullName>
    </submittedName>
</protein>
<dbReference type="OrthoDB" id="5382058at2759"/>
<dbReference type="EMBL" id="CP017814">
    <property type="protein sequence ID" value="APA05820.1"/>
    <property type="molecule type" value="Genomic_DNA"/>
</dbReference>
<proteinExistence type="predicted"/>
<reference evidence="2" key="1">
    <citation type="journal article" date="2017" name="Genome Biol. Evol.">
        <title>The complete genome sequence of the phytopathogenic fungus Sclerotinia sclerotiorum reveals insights into the genome architecture of broad host range pathogens.</title>
        <authorList>
            <person name="Derbyshire M."/>
            <person name="Denton-Giles M."/>
            <person name="Hegedus D."/>
            <person name="Seifbarghy S."/>
            <person name="Rollins J."/>
            <person name="van Kan J."/>
            <person name="Seidl M.F."/>
            <person name="Faino L."/>
            <person name="Mbengue M."/>
            <person name="Navaud O."/>
            <person name="Raffaele S."/>
            <person name="Hammond-Kosack K."/>
            <person name="Heard S."/>
            <person name="Oliver R."/>
        </authorList>
    </citation>
    <scope>NUCLEOTIDE SEQUENCE [LARGE SCALE GENOMIC DNA]</scope>
    <source>
        <strain evidence="2">ATCC 18683 / 1980 / Ss-1</strain>
    </source>
</reference>
<sequence>MTYVPTQPTRWLSGGCMGTWYHWTLCRMRTFPFPQSVGAFLGAIPVALQGYVIVATDYAGLDVELDISPVTDILGHLDPIATIPSAAMGPGTAAAFPEFKVVDIFTTDELQTMQTLLHIEECSAVRNNLLIRPAIAGNLLQPKLRPEIDLRFEKMTL</sequence>